<dbReference type="Proteomes" id="UP001500575">
    <property type="component" value="Unassembled WGS sequence"/>
</dbReference>
<feature type="domain" description="Peptidase C39-like" evidence="2">
    <location>
        <begin position="212"/>
        <end position="366"/>
    </location>
</feature>
<evidence type="ECO:0000259" key="2">
    <source>
        <dbReference type="Pfam" id="PF13529"/>
    </source>
</evidence>
<evidence type="ECO:0000313" key="3">
    <source>
        <dbReference type="EMBL" id="GAA2127424.1"/>
    </source>
</evidence>
<dbReference type="Pfam" id="PF13529">
    <property type="entry name" value="Peptidase_C39_2"/>
    <property type="match status" value="1"/>
</dbReference>
<comment type="caution">
    <text evidence="3">The sequence shown here is derived from an EMBL/GenBank/DDBJ whole genome shotgun (WGS) entry which is preliminary data.</text>
</comment>
<dbReference type="EMBL" id="BAAAQQ010000012">
    <property type="protein sequence ID" value="GAA2127424.1"/>
    <property type="molecule type" value="Genomic_DNA"/>
</dbReference>
<feature type="signal peptide" evidence="1">
    <location>
        <begin position="1"/>
        <end position="22"/>
    </location>
</feature>
<dbReference type="CDD" id="cd02549">
    <property type="entry name" value="Peptidase_C39A"/>
    <property type="match status" value="1"/>
</dbReference>
<evidence type="ECO:0000256" key="1">
    <source>
        <dbReference type="SAM" id="SignalP"/>
    </source>
</evidence>
<evidence type="ECO:0000313" key="4">
    <source>
        <dbReference type="Proteomes" id="UP001500575"/>
    </source>
</evidence>
<dbReference type="Gene3D" id="3.90.70.10">
    <property type="entry name" value="Cysteine proteinases"/>
    <property type="match status" value="1"/>
</dbReference>
<dbReference type="InterPro" id="IPR039563">
    <property type="entry name" value="Peptidase_C39_single_dom"/>
</dbReference>
<keyword evidence="4" id="KW-1185">Reference proteome</keyword>
<dbReference type="InterPro" id="IPR039564">
    <property type="entry name" value="Peptidase_C39-like"/>
</dbReference>
<gene>
    <name evidence="3" type="ORF">GCM10009843_26830</name>
</gene>
<reference evidence="3 4" key="1">
    <citation type="journal article" date="2019" name="Int. J. Syst. Evol. Microbiol.">
        <title>The Global Catalogue of Microorganisms (GCM) 10K type strain sequencing project: providing services to taxonomists for standard genome sequencing and annotation.</title>
        <authorList>
            <consortium name="The Broad Institute Genomics Platform"/>
            <consortium name="The Broad Institute Genome Sequencing Center for Infectious Disease"/>
            <person name="Wu L."/>
            <person name="Ma J."/>
        </authorList>
    </citation>
    <scope>NUCLEOTIDE SEQUENCE [LARGE SCALE GENOMIC DNA]</scope>
    <source>
        <strain evidence="3 4">JCM 16021</strain>
    </source>
</reference>
<organism evidence="3 4">
    <name type="scientific">Nocardioides bigeumensis</name>
    <dbReference type="NCBI Taxonomy" id="433657"/>
    <lineage>
        <taxon>Bacteria</taxon>
        <taxon>Bacillati</taxon>
        <taxon>Actinomycetota</taxon>
        <taxon>Actinomycetes</taxon>
        <taxon>Propionibacteriales</taxon>
        <taxon>Nocardioidaceae</taxon>
        <taxon>Nocardioides</taxon>
    </lineage>
</organism>
<sequence>MTTLLLTTLLLATLPAQSVAVAARQPQQTPSEVSLTRWDSAAELAAGKPRGVTVTGDALTLDAPAPGRARLGATTYETGRWRSPWVDSGFAFDELVASWEATTTKRSWIAVEVRGRATDGRRSSWDTLARWATGDKRVRRTTLSGQKDDLASVAVDTWRAPAGLTRWQLRVTLARKAGTKAAVGVESLGAVTSAATPAGPTSAPGVGRGVVLDVPAYSQMTHRGHFPQWGGGGEAWCSPTSLAMVLGYFGALPPAPSWALAGDPDPWVDATARAVYDHGYDGTGNWSFNAAYAAARMRPLGGSAFVTRLRDLTEAEQLVAAGIPVVVSIAFGKGGLTGAPISSSNGHLLVVVGFTSTGDVVVNDPAATSNATVRRTYSRAQLERAWLDASGGTAYVVHDAAHPLPASPGNW</sequence>
<name>A0ABN2YIP0_9ACTN</name>
<keyword evidence="1" id="KW-0732">Signal</keyword>
<feature type="chain" id="PRO_5045429627" evidence="1">
    <location>
        <begin position="23"/>
        <end position="411"/>
    </location>
</feature>
<accession>A0ABN2YIP0</accession>
<proteinExistence type="predicted"/>
<protein>
    <submittedName>
        <fullName evidence="3">Peptidase C39 family protein</fullName>
    </submittedName>
</protein>